<dbReference type="Proteomes" id="UP000001194">
    <property type="component" value="Unassembled WGS sequence"/>
</dbReference>
<dbReference type="KEGG" id="lbc:LACBIDRAFT_327918"/>
<evidence type="ECO:0000313" key="4">
    <source>
        <dbReference type="Proteomes" id="UP000001194"/>
    </source>
</evidence>
<dbReference type="CDD" id="cd23715">
    <property type="entry name" value="beta-trefoil_Ricin_CCL2"/>
    <property type="match status" value="1"/>
</dbReference>
<dbReference type="GeneID" id="6077580"/>
<dbReference type="AlphaFoldDB" id="B0DD77"/>
<protein>
    <submittedName>
        <fullName evidence="3">Ectomycorrhiza-regulated small secreted protein</fullName>
    </submittedName>
</protein>
<accession>B0DD77</accession>
<dbReference type="OrthoDB" id="10311773at2759"/>
<keyword evidence="1" id="KW-0732">Signal</keyword>
<dbReference type="EMBL" id="DS547104">
    <property type="protein sequence ID" value="EDR07559.1"/>
    <property type="molecule type" value="Genomic_DNA"/>
</dbReference>
<feature type="signal peptide" evidence="1">
    <location>
        <begin position="1"/>
        <end position="21"/>
    </location>
</feature>
<dbReference type="InterPro" id="IPR035992">
    <property type="entry name" value="Ricin_B-like_lectins"/>
</dbReference>
<proteinExistence type="predicted"/>
<dbReference type="SUPFAM" id="SSF50370">
    <property type="entry name" value="Ricin B-like lectins"/>
    <property type="match status" value="1"/>
</dbReference>
<dbReference type="HOGENOM" id="CLU_1704519_0_0_1"/>
<evidence type="ECO:0000256" key="1">
    <source>
        <dbReference type="SAM" id="SignalP"/>
    </source>
</evidence>
<organism evidence="4">
    <name type="scientific">Laccaria bicolor (strain S238N-H82 / ATCC MYA-4686)</name>
    <name type="common">Bicoloured deceiver</name>
    <name type="synonym">Laccaria laccata var. bicolor</name>
    <dbReference type="NCBI Taxonomy" id="486041"/>
    <lineage>
        <taxon>Eukaryota</taxon>
        <taxon>Fungi</taxon>
        <taxon>Dikarya</taxon>
        <taxon>Basidiomycota</taxon>
        <taxon>Agaricomycotina</taxon>
        <taxon>Agaricomycetes</taxon>
        <taxon>Agaricomycetidae</taxon>
        <taxon>Agaricales</taxon>
        <taxon>Agaricineae</taxon>
        <taxon>Hydnangiaceae</taxon>
        <taxon>Laccaria</taxon>
    </lineage>
</organism>
<name>B0DD77_LACBS</name>
<gene>
    <name evidence="3" type="primary">MISSP16.5</name>
    <name evidence="3" type="ORF">LACBIDRAFT_327918</name>
</gene>
<dbReference type="RefSeq" id="XP_001881951.1">
    <property type="nucleotide sequence ID" value="XM_001881916.1"/>
</dbReference>
<evidence type="ECO:0000259" key="2">
    <source>
        <dbReference type="Pfam" id="PF21595"/>
    </source>
</evidence>
<reference evidence="3 4" key="1">
    <citation type="journal article" date="2008" name="Nature">
        <title>The genome of Laccaria bicolor provides insights into mycorrhizal symbiosis.</title>
        <authorList>
            <person name="Martin F."/>
            <person name="Aerts A."/>
            <person name="Ahren D."/>
            <person name="Brun A."/>
            <person name="Danchin E.G.J."/>
            <person name="Duchaussoy F."/>
            <person name="Gibon J."/>
            <person name="Kohler A."/>
            <person name="Lindquist E."/>
            <person name="Pereda V."/>
            <person name="Salamov A."/>
            <person name="Shapiro H.J."/>
            <person name="Wuyts J."/>
            <person name="Blaudez D."/>
            <person name="Buee M."/>
            <person name="Brokstein P."/>
            <person name="Canbaeck B."/>
            <person name="Cohen D."/>
            <person name="Courty P.E."/>
            <person name="Coutinho P.M."/>
            <person name="Delaruelle C."/>
            <person name="Detter J.C."/>
            <person name="Deveau A."/>
            <person name="DiFazio S."/>
            <person name="Duplessis S."/>
            <person name="Fraissinet-Tachet L."/>
            <person name="Lucic E."/>
            <person name="Frey-Klett P."/>
            <person name="Fourrey C."/>
            <person name="Feussner I."/>
            <person name="Gay G."/>
            <person name="Grimwood J."/>
            <person name="Hoegger P.J."/>
            <person name="Jain P."/>
            <person name="Kilaru S."/>
            <person name="Labbe J."/>
            <person name="Lin Y.C."/>
            <person name="Legue V."/>
            <person name="Le Tacon F."/>
            <person name="Marmeisse R."/>
            <person name="Melayah D."/>
            <person name="Montanini B."/>
            <person name="Muratet M."/>
            <person name="Nehls U."/>
            <person name="Niculita-Hirzel H."/>
            <person name="Oudot-Le Secq M.P."/>
            <person name="Peter M."/>
            <person name="Quesneville H."/>
            <person name="Rajashekar B."/>
            <person name="Reich M."/>
            <person name="Rouhier N."/>
            <person name="Schmutz J."/>
            <person name="Yin T."/>
            <person name="Chalot M."/>
            <person name="Henrissat B."/>
            <person name="Kuees U."/>
            <person name="Lucas S."/>
            <person name="Van de Peer Y."/>
            <person name="Podila G.K."/>
            <person name="Polle A."/>
            <person name="Pukkila P.J."/>
            <person name="Richardson P.M."/>
            <person name="Rouze P."/>
            <person name="Sanders I.R."/>
            <person name="Stajich J.E."/>
            <person name="Tunlid A."/>
            <person name="Tuskan G."/>
            <person name="Grigoriev I.V."/>
        </authorList>
    </citation>
    <scope>NUCLEOTIDE SEQUENCE [LARGE SCALE GENOMIC DNA]</scope>
    <source>
        <strain evidence="4">S238N-H82 / ATCC MYA-4686</strain>
    </source>
</reference>
<keyword evidence="4" id="KW-1185">Reference proteome</keyword>
<feature type="domain" description="CCL2-like lectin" evidence="2">
    <location>
        <begin position="28"/>
        <end position="149"/>
    </location>
</feature>
<dbReference type="Gene3D" id="2.80.10.50">
    <property type="match status" value="1"/>
</dbReference>
<dbReference type="Pfam" id="PF21595">
    <property type="entry name" value="CCL2-like"/>
    <property type="match status" value="1"/>
</dbReference>
<sequence length="154" mass="16547">MHLKTLCSALLLSFLPTITVAYVRPDLYYIVNRVTPRRGAPLAVTLSGENKQAVISTKTMSPTQQWYITEFDGNGQAIVSASDSSLKAARVGNSLTTIPHSSQVWNIVQTPDGYYRIQNPGGGAKWGVTSADSGSSVVIGTEFGQKGEWIIEAA</sequence>
<evidence type="ECO:0000313" key="3">
    <source>
        <dbReference type="EMBL" id="EDR07559.1"/>
    </source>
</evidence>
<feature type="chain" id="PRO_5002749017" evidence="1">
    <location>
        <begin position="22"/>
        <end position="154"/>
    </location>
</feature>
<dbReference type="InterPro" id="IPR048746">
    <property type="entry name" value="CCL2-like_lectin"/>
</dbReference>
<dbReference type="InParanoid" id="B0DD77"/>